<accession>A0A498P3G5</accession>
<reference evidence="2 3" key="1">
    <citation type="submission" date="2018-03" db="EMBL/GenBank/DDBJ databases">
        <title>Draft genome sequence of Rohu Carp (Labeo rohita).</title>
        <authorList>
            <person name="Das P."/>
            <person name="Kushwaha B."/>
            <person name="Joshi C.G."/>
            <person name="Kumar D."/>
            <person name="Nagpure N.S."/>
            <person name="Sahoo L."/>
            <person name="Das S.P."/>
            <person name="Bit A."/>
            <person name="Patnaik S."/>
            <person name="Meher P.K."/>
            <person name="Jayasankar P."/>
            <person name="Koringa P.G."/>
            <person name="Patel N.V."/>
            <person name="Hinsu A.T."/>
            <person name="Kumar R."/>
            <person name="Pandey M."/>
            <person name="Agarwal S."/>
            <person name="Srivastava S."/>
            <person name="Singh M."/>
            <person name="Iquebal M.A."/>
            <person name="Jaiswal S."/>
            <person name="Angadi U.B."/>
            <person name="Kumar N."/>
            <person name="Raza M."/>
            <person name="Shah T.M."/>
            <person name="Rai A."/>
            <person name="Jena J.K."/>
        </authorList>
    </citation>
    <scope>NUCLEOTIDE SEQUENCE [LARGE SCALE GENOMIC DNA]</scope>
    <source>
        <strain evidence="2">DASCIFA01</strain>
        <tissue evidence="2">Testis</tissue>
    </source>
</reference>
<evidence type="ECO:0000313" key="3">
    <source>
        <dbReference type="Proteomes" id="UP000290572"/>
    </source>
</evidence>
<dbReference type="AlphaFoldDB" id="A0A498P3G5"/>
<evidence type="ECO:0000256" key="1">
    <source>
        <dbReference type="ARBA" id="ARBA00023180"/>
    </source>
</evidence>
<dbReference type="SUPFAM" id="SSF54452">
    <property type="entry name" value="MHC antigen-recognition domain"/>
    <property type="match status" value="1"/>
</dbReference>
<dbReference type="Proteomes" id="UP000290572">
    <property type="component" value="Unassembled WGS sequence"/>
</dbReference>
<comment type="caution">
    <text evidence="2">The sequence shown here is derived from an EMBL/GenBank/DDBJ whole genome shotgun (WGS) entry which is preliminary data.</text>
</comment>
<proteinExistence type="predicted"/>
<name>A0A498P3G5_LABRO</name>
<dbReference type="EMBL" id="QBIY01005153">
    <property type="protein sequence ID" value="RXN38094.1"/>
    <property type="molecule type" value="Genomic_DNA"/>
</dbReference>
<protein>
    <submittedName>
        <fullName evidence="2">MHC class I antigen</fullName>
    </submittedName>
</protein>
<dbReference type="InterPro" id="IPR011162">
    <property type="entry name" value="MHC_I/II-like_Ag-recog"/>
</dbReference>
<keyword evidence="3" id="KW-1185">Reference proteome</keyword>
<gene>
    <name evidence="2" type="ORF">ROHU_001440</name>
</gene>
<dbReference type="Gene3D" id="3.30.500.10">
    <property type="entry name" value="MHC class I-like antigen recognition-like"/>
    <property type="match status" value="1"/>
</dbReference>
<keyword evidence="1" id="KW-0325">Glycoprotein</keyword>
<sequence>MYGCEWDDQTGAINGIYQDGYDGEDLVTMDYKELRYIASRPQGVPSAQKWNNEKGNLEALMMVQTAQLIQFHKHKDETR</sequence>
<dbReference type="InterPro" id="IPR037055">
    <property type="entry name" value="MHC_I-like_Ag-recog_sf"/>
</dbReference>
<evidence type="ECO:0000313" key="2">
    <source>
        <dbReference type="EMBL" id="RXN38094.1"/>
    </source>
</evidence>
<organism evidence="2 3">
    <name type="scientific">Labeo rohita</name>
    <name type="common">Indian major carp</name>
    <name type="synonym">Cyprinus rohita</name>
    <dbReference type="NCBI Taxonomy" id="84645"/>
    <lineage>
        <taxon>Eukaryota</taxon>
        <taxon>Metazoa</taxon>
        <taxon>Chordata</taxon>
        <taxon>Craniata</taxon>
        <taxon>Vertebrata</taxon>
        <taxon>Euteleostomi</taxon>
        <taxon>Actinopterygii</taxon>
        <taxon>Neopterygii</taxon>
        <taxon>Teleostei</taxon>
        <taxon>Ostariophysi</taxon>
        <taxon>Cypriniformes</taxon>
        <taxon>Cyprinidae</taxon>
        <taxon>Labeoninae</taxon>
        <taxon>Labeonini</taxon>
        <taxon>Labeo</taxon>
    </lineage>
</organism>
<dbReference type="STRING" id="84645.A0A498P3G5"/>